<proteinExistence type="predicted"/>
<evidence type="ECO:0000313" key="3">
    <source>
        <dbReference type="EMBL" id="AYG83295.1"/>
    </source>
</evidence>
<dbReference type="InterPro" id="IPR058852">
    <property type="entry name" value="HTH_77"/>
</dbReference>
<dbReference type="PANTHER" id="PTHR47691:SF3">
    <property type="entry name" value="HTH-TYPE TRANSCRIPTIONAL REGULATOR RV0890C-RELATED"/>
    <property type="match status" value="1"/>
</dbReference>
<keyword evidence="4" id="KW-1185">Reference proteome</keyword>
<protein>
    <submittedName>
        <fullName evidence="3">HTH-type transcriptional regulator</fullName>
    </submittedName>
</protein>
<sequence length="700" mass="75098">MFPIAGSVRDRTVVHTVPVVGNLPAESTSFIGRSDELTTLDGLLEQHRLVTVTGPGGVGKSRLALRAARRIAQRHPDGVWWVELSPLRDRTLLAATVADAFDLTDRTMRTACEALCAWLADKKPLLVLDTCEHLISACGHLIGELLQTSPGLTVLATSRQPLGRPQEKVFPLEPLPVADEALALFMERAAEAVPHLSFEDPARAAAAADVCCRLDGIPLALELAGARLKSWSVEQLATRLGSRFEVLTDTRVATVARHQTLRTAIGWSHELCEPLERLLWARLSVFAGDFDLAAAQDIGAGGPLPACAVEQVLAGLVDKSVVRTRLDASGRFAHRMLDTIREYGLRWLDELGEAPGAADRHARRFRRIAHEASAAWLGPAQLAWYTRLEADHADLRTALEHLLATDPEAALDMAGRLWFVWFCCGRQREGRGYLQRALDGCPGPGPHRATAVWALGMCALLQGDFVMAHRLGEECFGTAADPEERLRSAHLYGAGFLMPGEPERALAIVDPVLAETTGFTPGRALCALARTYALNTLGRHAEASAEALVLRDECAAHGEHWMRAYADYMLAAGALALDRPAEAAAHARAMLAGKRLLHDSFGIAMGLDMLACAVASQGDGEDGALLLGVGRECWRAVGKEQMGAPGLTAVRRQGERRARAALGDQAYDSAFGRGVATGLDDGLALALRGGFPKGGPSPSA</sequence>
<organism evidence="3 4">
    <name type="scientific">Streptomyces hundungensis</name>
    <dbReference type="NCBI Taxonomy" id="1077946"/>
    <lineage>
        <taxon>Bacteria</taxon>
        <taxon>Bacillati</taxon>
        <taxon>Actinomycetota</taxon>
        <taxon>Actinomycetes</taxon>
        <taxon>Kitasatosporales</taxon>
        <taxon>Streptomycetaceae</taxon>
        <taxon>Streptomyces</taxon>
    </lineage>
</organism>
<dbReference type="SUPFAM" id="SSF52540">
    <property type="entry name" value="P-loop containing nucleoside triphosphate hydrolases"/>
    <property type="match status" value="1"/>
</dbReference>
<accession>A0A387HHG6</accession>
<dbReference type="AlphaFoldDB" id="A0A387HHG6"/>
<dbReference type="EMBL" id="CP032698">
    <property type="protein sequence ID" value="AYG83295.1"/>
    <property type="molecule type" value="Genomic_DNA"/>
</dbReference>
<dbReference type="Gene3D" id="3.40.50.300">
    <property type="entry name" value="P-loop containing nucleotide triphosphate hydrolases"/>
    <property type="match status" value="1"/>
</dbReference>
<evidence type="ECO:0000259" key="1">
    <source>
        <dbReference type="Pfam" id="PF13191"/>
    </source>
</evidence>
<dbReference type="InterPro" id="IPR027417">
    <property type="entry name" value="P-loop_NTPase"/>
</dbReference>
<evidence type="ECO:0000259" key="2">
    <source>
        <dbReference type="Pfam" id="PF25872"/>
    </source>
</evidence>
<name>A0A387HHG6_9ACTN</name>
<dbReference type="InterPro" id="IPR041664">
    <property type="entry name" value="AAA_16"/>
</dbReference>
<dbReference type="SUPFAM" id="SSF48452">
    <property type="entry name" value="TPR-like"/>
    <property type="match status" value="1"/>
</dbReference>
<dbReference type="PANTHER" id="PTHR47691">
    <property type="entry name" value="REGULATOR-RELATED"/>
    <property type="match status" value="1"/>
</dbReference>
<dbReference type="Pfam" id="PF25872">
    <property type="entry name" value="HTH_77"/>
    <property type="match status" value="1"/>
</dbReference>
<dbReference type="Pfam" id="PF13191">
    <property type="entry name" value="AAA_16"/>
    <property type="match status" value="1"/>
</dbReference>
<gene>
    <name evidence="3" type="ORF">DWB77_05491</name>
</gene>
<reference evidence="3 4" key="1">
    <citation type="submission" date="2018-10" db="EMBL/GenBank/DDBJ databases">
        <title>Relationship between Morphology and Antimicrobial Activity in Streptomyces.</title>
        <authorList>
            <person name="Kang H.J."/>
            <person name="Kim S.B."/>
        </authorList>
    </citation>
    <scope>NUCLEOTIDE SEQUENCE [LARGE SCALE GENOMIC DNA]</scope>
    <source>
        <strain evidence="3 4">BH38</strain>
    </source>
</reference>
<dbReference type="PRINTS" id="PR00364">
    <property type="entry name" value="DISEASERSIST"/>
</dbReference>
<dbReference type="InterPro" id="IPR011990">
    <property type="entry name" value="TPR-like_helical_dom_sf"/>
</dbReference>
<dbReference type="Proteomes" id="UP000271554">
    <property type="component" value="Chromosome"/>
</dbReference>
<dbReference type="GO" id="GO:0043531">
    <property type="term" value="F:ADP binding"/>
    <property type="evidence" value="ECO:0007669"/>
    <property type="project" value="InterPro"/>
</dbReference>
<feature type="domain" description="Winged helix-turn-helix" evidence="2">
    <location>
        <begin position="278"/>
        <end position="348"/>
    </location>
</feature>
<dbReference type="KEGG" id="shun:DWB77_05491"/>
<feature type="domain" description="Orc1-like AAA ATPase" evidence="1">
    <location>
        <begin position="30"/>
        <end position="89"/>
    </location>
</feature>
<evidence type="ECO:0000313" key="4">
    <source>
        <dbReference type="Proteomes" id="UP000271554"/>
    </source>
</evidence>